<protein>
    <submittedName>
        <fullName evidence="2">Uncharacterized protein</fullName>
    </submittedName>
</protein>
<organism evidence="2 3">
    <name type="scientific">Elliptochloris bilobata</name>
    <dbReference type="NCBI Taxonomy" id="381761"/>
    <lineage>
        <taxon>Eukaryota</taxon>
        <taxon>Viridiplantae</taxon>
        <taxon>Chlorophyta</taxon>
        <taxon>core chlorophytes</taxon>
        <taxon>Trebouxiophyceae</taxon>
        <taxon>Trebouxiophyceae incertae sedis</taxon>
        <taxon>Elliptochloris clade</taxon>
        <taxon>Elliptochloris</taxon>
    </lineage>
</organism>
<feature type="region of interest" description="Disordered" evidence="1">
    <location>
        <begin position="72"/>
        <end position="155"/>
    </location>
</feature>
<evidence type="ECO:0000313" key="2">
    <source>
        <dbReference type="EMBL" id="KAK9836299.1"/>
    </source>
</evidence>
<sequence length="155" mass="16073">MTLSMLSASPCKPFAAHAAPSRASRVLACRAQVQEPQAARFSLPGAKALTAAAAVALLTVAPAFADPQPLPAFGPSDAVGQRKALGESTANDKAFQTAREDATLDNAFGDSPRPRDRSRQAQPFVPGGEKEARGAQLQETLKQVGPVKGGPDQLD</sequence>
<dbReference type="EMBL" id="JALJOU010000025">
    <property type="protein sequence ID" value="KAK9836299.1"/>
    <property type="molecule type" value="Genomic_DNA"/>
</dbReference>
<accession>A0AAW1RRF5</accession>
<gene>
    <name evidence="2" type="ORF">WJX81_003387</name>
</gene>
<name>A0AAW1RRF5_9CHLO</name>
<proteinExistence type="predicted"/>
<comment type="caution">
    <text evidence="2">The sequence shown here is derived from an EMBL/GenBank/DDBJ whole genome shotgun (WGS) entry which is preliminary data.</text>
</comment>
<keyword evidence="3" id="KW-1185">Reference proteome</keyword>
<reference evidence="2 3" key="1">
    <citation type="journal article" date="2024" name="Nat. Commun.">
        <title>Phylogenomics reveals the evolutionary origins of lichenization in chlorophyte algae.</title>
        <authorList>
            <person name="Puginier C."/>
            <person name="Libourel C."/>
            <person name="Otte J."/>
            <person name="Skaloud P."/>
            <person name="Haon M."/>
            <person name="Grisel S."/>
            <person name="Petersen M."/>
            <person name="Berrin J.G."/>
            <person name="Delaux P.M."/>
            <person name="Dal Grande F."/>
            <person name="Keller J."/>
        </authorList>
    </citation>
    <scope>NUCLEOTIDE SEQUENCE [LARGE SCALE GENOMIC DNA]</scope>
    <source>
        <strain evidence="2 3">SAG 245.80</strain>
    </source>
</reference>
<evidence type="ECO:0000256" key="1">
    <source>
        <dbReference type="SAM" id="MobiDB-lite"/>
    </source>
</evidence>
<dbReference type="AlphaFoldDB" id="A0AAW1RRF5"/>
<evidence type="ECO:0000313" key="3">
    <source>
        <dbReference type="Proteomes" id="UP001445335"/>
    </source>
</evidence>
<dbReference type="Proteomes" id="UP001445335">
    <property type="component" value="Unassembled WGS sequence"/>
</dbReference>